<dbReference type="Pfam" id="PF05193">
    <property type="entry name" value="Peptidase_M16_C"/>
    <property type="match status" value="1"/>
</dbReference>
<dbReference type="InterPro" id="IPR050361">
    <property type="entry name" value="MPP/UQCRC_Complex"/>
</dbReference>
<dbReference type="PATRIC" id="fig|1302272.5.peg.2051"/>
<dbReference type="NCBIfam" id="NF047421">
    <property type="entry name" value="YfmH_fam"/>
    <property type="match status" value="1"/>
</dbReference>
<name>A0A0R1HPA8_9LACO</name>
<dbReference type="OrthoDB" id="9811314at2"/>
<dbReference type="Pfam" id="PF00675">
    <property type="entry name" value="Peptidase_M16"/>
    <property type="match status" value="1"/>
</dbReference>
<dbReference type="PANTHER" id="PTHR11851">
    <property type="entry name" value="METALLOPROTEASE"/>
    <property type="match status" value="1"/>
</dbReference>
<dbReference type="Gene3D" id="3.30.830.10">
    <property type="entry name" value="Metalloenzyme, LuxS/M16 peptidase-like"/>
    <property type="match status" value="2"/>
</dbReference>
<organism evidence="3 4">
    <name type="scientific">Secundilactobacillus kimchicus JCM 15530</name>
    <dbReference type="NCBI Taxonomy" id="1302272"/>
    <lineage>
        <taxon>Bacteria</taxon>
        <taxon>Bacillati</taxon>
        <taxon>Bacillota</taxon>
        <taxon>Bacilli</taxon>
        <taxon>Lactobacillales</taxon>
        <taxon>Lactobacillaceae</taxon>
        <taxon>Secundilactobacillus</taxon>
    </lineage>
</organism>
<dbReference type="SUPFAM" id="SSF63411">
    <property type="entry name" value="LuxS/MPP-like metallohydrolase"/>
    <property type="match status" value="2"/>
</dbReference>
<feature type="domain" description="Peptidase M16 N-terminal" evidence="1">
    <location>
        <begin position="63"/>
        <end position="170"/>
    </location>
</feature>
<accession>A0A0R1HPA8</accession>
<gene>
    <name evidence="3" type="ORF">FC96_GL002011</name>
</gene>
<dbReference type="GO" id="GO:0046872">
    <property type="term" value="F:metal ion binding"/>
    <property type="evidence" value="ECO:0007669"/>
    <property type="project" value="InterPro"/>
</dbReference>
<keyword evidence="4" id="KW-1185">Reference proteome</keyword>
<comment type="caution">
    <text evidence="3">The sequence shown here is derived from an EMBL/GenBank/DDBJ whole genome shotgun (WGS) entry which is preliminary data.</text>
</comment>
<sequence>MRQHHYPKLAETLYSDVLPNGLTVHLLPKAGFHKTYAVFTTDYGSIDNTFVPIGTTHPVTLPAGIAHFLEHKMFEKEDHDAFDDFAHFGANSNAFTSYTHTSYLFSTTRHLKENLETLLDFVQRPYFTKATVEKEKGIIGQEIQMYDDDPNSQAYFGTIAAMYPDLPFKNDIAGTLDSIAAITADDLYLAHKTFYQPANMSLVVVGKLEPDETMGWIKANQAAKLFDRPMPIIRSQNEAAYQGGLIKRSTLTMPVERPKVSLGLRGVDQLPEGWDRFKYEEALSLGFDLLFGETASEYLRLYDQSVLDDSFGYNIELQRGAHFVILAGETADSDRFEAGITEILENAQAYLKKAEFNFETVKREAIGSTIASFNSLEAIANQYDDWLYGGTTIFDEVDVIEAVTFDDVLTAMQSFINLDTVSVQTILPGS</sequence>
<dbReference type="InterPro" id="IPR011765">
    <property type="entry name" value="Pept_M16_N"/>
</dbReference>
<dbReference type="RefSeq" id="WP_056942565.1">
    <property type="nucleotide sequence ID" value="NZ_AZCX01000004.1"/>
</dbReference>
<dbReference type="Proteomes" id="UP000050911">
    <property type="component" value="Unassembled WGS sequence"/>
</dbReference>
<evidence type="ECO:0000259" key="2">
    <source>
        <dbReference type="Pfam" id="PF05193"/>
    </source>
</evidence>
<feature type="domain" description="Peptidase M16 C-terminal" evidence="2">
    <location>
        <begin position="182"/>
        <end position="357"/>
    </location>
</feature>
<dbReference type="InterPro" id="IPR011249">
    <property type="entry name" value="Metalloenz_LuxS/M16"/>
</dbReference>
<evidence type="ECO:0000313" key="3">
    <source>
        <dbReference type="EMBL" id="KRK48271.1"/>
    </source>
</evidence>
<dbReference type="AlphaFoldDB" id="A0A0R1HPA8"/>
<dbReference type="PANTHER" id="PTHR11851:SF134">
    <property type="entry name" value="ZINC-DEPENDENT PROTEASE"/>
    <property type="match status" value="1"/>
</dbReference>
<proteinExistence type="predicted"/>
<evidence type="ECO:0000313" key="4">
    <source>
        <dbReference type="Proteomes" id="UP000050911"/>
    </source>
</evidence>
<protein>
    <submittedName>
        <fullName evidence="3">Zn-dependent peptidase</fullName>
    </submittedName>
</protein>
<dbReference type="EMBL" id="AZCX01000004">
    <property type="protein sequence ID" value="KRK48271.1"/>
    <property type="molecule type" value="Genomic_DNA"/>
</dbReference>
<dbReference type="STRING" id="1302272.FC96_GL002011"/>
<dbReference type="InterPro" id="IPR007863">
    <property type="entry name" value="Peptidase_M16_C"/>
</dbReference>
<evidence type="ECO:0000259" key="1">
    <source>
        <dbReference type="Pfam" id="PF00675"/>
    </source>
</evidence>
<reference evidence="3 4" key="1">
    <citation type="journal article" date="2015" name="Genome Announc.">
        <title>Expanding the biotechnology potential of lactobacilli through comparative genomics of 213 strains and associated genera.</title>
        <authorList>
            <person name="Sun Z."/>
            <person name="Harris H.M."/>
            <person name="McCann A."/>
            <person name="Guo C."/>
            <person name="Argimon S."/>
            <person name="Zhang W."/>
            <person name="Yang X."/>
            <person name="Jeffery I.B."/>
            <person name="Cooney J.C."/>
            <person name="Kagawa T.F."/>
            <person name="Liu W."/>
            <person name="Song Y."/>
            <person name="Salvetti E."/>
            <person name="Wrobel A."/>
            <person name="Rasinkangas P."/>
            <person name="Parkhill J."/>
            <person name="Rea M.C."/>
            <person name="O'Sullivan O."/>
            <person name="Ritari J."/>
            <person name="Douillard F.P."/>
            <person name="Paul Ross R."/>
            <person name="Yang R."/>
            <person name="Briner A.E."/>
            <person name="Felis G.E."/>
            <person name="de Vos W.M."/>
            <person name="Barrangou R."/>
            <person name="Klaenhammer T.R."/>
            <person name="Caufield P.W."/>
            <person name="Cui Y."/>
            <person name="Zhang H."/>
            <person name="O'Toole P.W."/>
        </authorList>
    </citation>
    <scope>NUCLEOTIDE SEQUENCE [LARGE SCALE GENOMIC DNA]</scope>
    <source>
        <strain evidence="3 4">JCM 15530</strain>
    </source>
</reference>